<protein>
    <submittedName>
        <fullName evidence="1">Uncharacterized protein</fullName>
    </submittedName>
</protein>
<accession>A0A1I4PE81</accession>
<evidence type="ECO:0000313" key="2">
    <source>
        <dbReference type="Proteomes" id="UP000199470"/>
    </source>
</evidence>
<keyword evidence="2" id="KW-1185">Reference proteome</keyword>
<name>A0A1I4PE81_9BURK</name>
<organism evidence="1 2">
    <name type="scientific">Rugamonas rubra</name>
    <dbReference type="NCBI Taxonomy" id="758825"/>
    <lineage>
        <taxon>Bacteria</taxon>
        <taxon>Pseudomonadati</taxon>
        <taxon>Pseudomonadota</taxon>
        <taxon>Betaproteobacteria</taxon>
        <taxon>Burkholderiales</taxon>
        <taxon>Oxalobacteraceae</taxon>
        <taxon>Telluria group</taxon>
        <taxon>Rugamonas</taxon>
    </lineage>
</organism>
<gene>
    <name evidence="1" type="ORF">SAMN02982985_03359</name>
</gene>
<proteinExistence type="predicted"/>
<dbReference type="AlphaFoldDB" id="A0A1I4PE81"/>
<reference evidence="1 2" key="1">
    <citation type="submission" date="2016-10" db="EMBL/GenBank/DDBJ databases">
        <authorList>
            <person name="de Groot N.N."/>
        </authorList>
    </citation>
    <scope>NUCLEOTIDE SEQUENCE [LARGE SCALE GENOMIC DNA]</scope>
    <source>
        <strain evidence="1 2">ATCC 43154</strain>
    </source>
</reference>
<sequence length="46" mass="4966">MYRLKVPTGRNLAARTVGAQATEVAIRAGVLNRMTSLARPQSVRIA</sequence>
<dbReference type="EMBL" id="FOTW01000016">
    <property type="protein sequence ID" value="SFM25980.1"/>
    <property type="molecule type" value="Genomic_DNA"/>
</dbReference>
<dbReference type="Proteomes" id="UP000199470">
    <property type="component" value="Unassembled WGS sequence"/>
</dbReference>
<evidence type="ECO:0000313" key="1">
    <source>
        <dbReference type="EMBL" id="SFM25980.1"/>
    </source>
</evidence>